<evidence type="ECO:0000256" key="1">
    <source>
        <dbReference type="SAM" id="Coils"/>
    </source>
</evidence>
<feature type="coiled-coil region" evidence="1">
    <location>
        <begin position="4"/>
        <end position="38"/>
    </location>
</feature>
<dbReference type="RefSeq" id="XP_505087.3">
    <property type="nucleotide sequence ID" value="XM_505087.3"/>
</dbReference>
<sequence>MTTQKGLLQRVQLYRKRVAALEEEIRKLESSQSAENDAQELVQQLLTSNNDKIDTQQLEGEIGAQLNKEITSNRQLQTAFHTLKLSIGDSYWTGESHHVSIIHVSGHSFQCRVVLTKSMEKVTGLRVEDADIPVLKPFVQRCCNRRNVVALFAGLARYDELSIARYRAFDSLSSLQSASFTPSYSLPTAQFKSPHVTVTLEWRIAFPMDIGIQGNDNGDYDDDEDENELISKIIMHAYGSPEYQIQDQKQLLKRVPVVFDKLVRLKGVIKAADILIRSLTMDGK</sequence>
<evidence type="ECO:0000313" key="2">
    <source>
        <dbReference type="EMBL" id="AOW06767.1"/>
    </source>
</evidence>
<gene>
    <name evidence="2" type="ORF">YALI1_F09788g</name>
</gene>
<dbReference type="Proteomes" id="UP000182444">
    <property type="component" value="Chromosome 1F"/>
</dbReference>
<dbReference type="EMBL" id="CP017558">
    <property type="protein sequence ID" value="AOW06767.1"/>
    <property type="molecule type" value="Genomic_DNA"/>
</dbReference>
<dbReference type="GeneID" id="2908080"/>
<dbReference type="VEuPathDB" id="FungiDB:YALI0_F06600g"/>
<organism evidence="2 3">
    <name type="scientific">Yarrowia lipolytica</name>
    <name type="common">Candida lipolytica</name>
    <dbReference type="NCBI Taxonomy" id="4952"/>
    <lineage>
        <taxon>Eukaryota</taxon>
        <taxon>Fungi</taxon>
        <taxon>Dikarya</taxon>
        <taxon>Ascomycota</taxon>
        <taxon>Saccharomycotina</taxon>
        <taxon>Dipodascomycetes</taxon>
        <taxon>Dipodascales</taxon>
        <taxon>Dipodascales incertae sedis</taxon>
        <taxon>Yarrowia</taxon>
    </lineage>
</organism>
<protein>
    <submittedName>
        <fullName evidence="2">Uncharacterized protein</fullName>
    </submittedName>
</protein>
<reference evidence="2 3" key="1">
    <citation type="journal article" date="2016" name="PLoS ONE">
        <title>Sequence Assembly of Yarrowia lipolytica Strain W29/CLIB89 Shows Transposable Element Diversity.</title>
        <authorList>
            <person name="Magnan C."/>
            <person name="Yu J."/>
            <person name="Chang I."/>
            <person name="Jahn E."/>
            <person name="Kanomata Y."/>
            <person name="Wu J."/>
            <person name="Zeller M."/>
            <person name="Oakes M."/>
            <person name="Baldi P."/>
            <person name="Sandmeyer S."/>
        </authorList>
    </citation>
    <scope>NUCLEOTIDE SEQUENCE [LARGE SCALE GENOMIC DNA]</scope>
    <source>
        <strain evidence="3">CLIB89(W29)</strain>
    </source>
</reference>
<keyword evidence="1" id="KW-0175">Coiled coil</keyword>
<accession>A0A1D8NMA9</accession>
<name>A0A1D8NMA9_YARLL</name>
<proteinExistence type="predicted"/>
<dbReference type="AlphaFoldDB" id="A0A1D8NMA9"/>
<evidence type="ECO:0000313" key="3">
    <source>
        <dbReference type="Proteomes" id="UP000182444"/>
    </source>
</evidence>
<dbReference type="VEuPathDB" id="FungiDB:YALI1_F09788g"/>
<dbReference type="KEGG" id="yli:2908080"/>